<gene>
    <name evidence="1" type="ORF">POF45_19985</name>
</gene>
<comment type="caution">
    <text evidence="1">The sequence shown here is derived from an EMBL/GenBank/DDBJ whole genome shotgun (WGS) entry which is preliminary data.</text>
</comment>
<accession>A0ABT6QTR4</accession>
<sequence length="177" mass="19369">MADFKRPPPRDANHSRTPHWVYHQGLSFRYQLAMPTLSEESRQIVASLAHRVGPNADIAKISQVIAAILQDMDAALAPIIGQQGVAALYRRSLHLCAVTHPRLAGTYDSVQANLGHAALKSILIEQNETDALFFGEVLLTTFYDLLTTLIGPSLTARLLCGVWEPSLSDTPSQENSP</sequence>
<name>A0ABT6QTR4_9PSED</name>
<protein>
    <submittedName>
        <fullName evidence="1">Uncharacterized protein</fullName>
    </submittedName>
</protein>
<evidence type="ECO:0000313" key="1">
    <source>
        <dbReference type="EMBL" id="MDI2593684.1"/>
    </source>
</evidence>
<keyword evidence="2" id="KW-1185">Reference proteome</keyword>
<proteinExistence type="predicted"/>
<dbReference type="EMBL" id="JARBWL010000002">
    <property type="protein sequence ID" value="MDI2593684.1"/>
    <property type="molecule type" value="Genomic_DNA"/>
</dbReference>
<dbReference type="RefSeq" id="WP_282316522.1">
    <property type="nucleotide sequence ID" value="NZ_JARBWL010000002.1"/>
</dbReference>
<organism evidence="1 2">
    <name type="scientific">Pseudomonas fungipugnans</name>
    <dbReference type="NCBI Taxonomy" id="3024217"/>
    <lineage>
        <taxon>Bacteria</taxon>
        <taxon>Pseudomonadati</taxon>
        <taxon>Pseudomonadota</taxon>
        <taxon>Gammaproteobacteria</taxon>
        <taxon>Pseudomonadales</taxon>
        <taxon>Pseudomonadaceae</taxon>
        <taxon>Pseudomonas</taxon>
    </lineage>
</organism>
<reference evidence="1 2" key="1">
    <citation type="submission" date="2023-02" db="EMBL/GenBank/DDBJ databases">
        <title>Pseudomonas chrutzelriedensis sp. nov., a potently antifungal strain isolated from moss.</title>
        <authorList>
            <person name="Schnyder A."/>
            <person name="Kalawong R."/>
            <person name="Eberl L."/>
            <person name="Agnoli K."/>
        </authorList>
    </citation>
    <scope>NUCLEOTIDE SEQUENCE [LARGE SCALE GENOMIC DNA]</scope>
    <source>
        <strain evidence="1 2">681</strain>
    </source>
</reference>
<evidence type="ECO:0000313" key="2">
    <source>
        <dbReference type="Proteomes" id="UP001159100"/>
    </source>
</evidence>
<dbReference type="Proteomes" id="UP001159100">
    <property type="component" value="Unassembled WGS sequence"/>
</dbReference>